<feature type="non-terminal residue" evidence="1">
    <location>
        <position position="1"/>
    </location>
</feature>
<organism evidence="1 2">
    <name type="scientific">Diploptera punctata</name>
    <name type="common">Pacific beetle cockroach</name>
    <dbReference type="NCBI Taxonomy" id="6984"/>
    <lineage>
        <taxon>Eukaryota</taxon>
        <taxon>Metazoa</taxon>
        <taxon>Ecdysozoa</taxon>
        <taxon>Arthropoda</taxon>
        <taxon>Hexapoda</taxon>
        <taxon>Insecta</taxon>
        <taxon>Pterygota</taxon>
        <taxon>Neoptera</taxon>
        <taxon>Polyneoptera</taxon>
        <taxon>Dictyoptera</taxon>
        <taxon>Blattodea</taxon>
        <taxon>Blaberoidea</taxon>
        <taxon>Blaberidae</taxon>
        <taxon>Diplopterinae</taxon>
        <taxon>Diploptera</taxon>
    </lineage>
</organism>
<sequence length="53" mass="6195">RPYCPKQLSTTANEEMRLEIEKKVQVSILHPDVMIYSLVTGNVNIYVLKYECH</sequence>
<feature type="non-terminal residue" evidence="1">
    <location>
        <position position="53"/>
    </location>
</feature>
<dbReference type="EMBL" id="JASPKZ010009237">
    <property type="protein sequence ID" value="KAJ9577889.1"/>
    <property type="molecule type" value="Genomic_DNA"/>
</dbReference>
<reference evidence="1" key="2">
    <citation type="submission" date="2023-05" db="EMBL/GenBank/DDBJ databases">
        <authorList>
            <person name="Fouks B."/>
        </authorList>
    </citation>
    <scope>NUCLEOTIDE SEQUENCE</scope>
    <source>
        <strain evidence="1">Stay&amp;Tobe</strain>
        <tissue evidence="1">Testes</tissue>
    </source>
</reference>
<evidence type="ECO:0000313" key="2">
    <source>
        <dbReference type="Proteomes" id="UP001233999"/>
    </source>
</evidence>
<keyword evidence="2" id="KW-1185">Reference proteome</keyword>
<name>A0AAD8E5U6_DIPPU</name>
<dbReference type="AlphaFoldDB" id="A0AAD8E5U6"/>
<gene>
    <name evidence="1" type="ORF">L9F63_025245</name>
</gene>
<reference evidence="1" key="1">
    <citation type="journal article" date="2023" name="IScience">
        <title>Live-bearing cockroach genome reveals convergent evolutionary mechanisms linked to viviparity in insects and beyond.</title>
        <authorList>
            <person name="Fouks B."/>
            <person name="Harrison M.C."/>
            <person name="Mikhailova A.A."/>
            <person name="Marchal E."/>
            <person name="English S."/>
            <person name="Carruthers M."/>
            <person name="Jennings E.C."/>
            <person name="Chiamaka E.L."/>
            <person name="Frigard R.A."/>
            <person name="Pippel M."/>
            <person name="Attardo G.M."/>
            <person name="Benoit J.B."/>
            <person name="Bornberg-Bauer E."/>
            <person name="Tobe S.S."/>
        </authorList>
    </citation>
    <scope>NUCLEOTIDE SEQUENCE</scope>
    <source>
        <strain evidence="1">Stay&amp;Tobe</strain>
    </source>
</reference>
<evidence type="ECO:0000313" key="1">
    <source>
        <dbReference type="EMBL" id="KAJ9577889.1"/>
    </source>
</evidence>
<protein>
    <submittedName>
        <fullName evidence="1">Uncharacterized protein</fullName>
    </submittedName>
</protein>
<comment type="caution">
    <text evidence="1">The sequence shown here is derived from an EMBL/GenBank/DDBJ whole genome shotgun (WGS) entry which is preliminary data.</text>
</comment>
<dbReference type="Proteomes" id="UP001233999">
    <property type="component" value="Unassembled WGS sequence"/>
</dbReference>
<proteinExistence type="predicted"/>
<accession>A0AAD8E5U6</accession>